<evidence type="ECO:0008006" key="3">
    <source>
        <dbReference type="Google" id="ProtNLM"/>
    </source>
</evidence>
<accession>A0A1L3I5D8</accession>
<dbReference type="RefSeq" id="WP_072504854.1">
    <property type="nucleotide sequence ID" value="NZ_CP016364.1"/>
</dbReference>
<dbReference type="AlphaFoldDB" id="A0A1L3I5D8"/>
<dbReference type="OrthoDB" id="5242510at2"/>
<protein>
    <recommendedName>
        <fullName evidence="3">DUF3445 domain-containing protein</fullName>
    </recommendedName>
</protein>
<sequence>MTEILQTRLSYNPLEERKLPGIQPLGAEDWLYTDDAFATQMAERDRLLTHHRAKVLQCSVAAMPAACELLEAVLAQLYPNCGQARVRRADGAEVTLDWQDPLGTLGRITQQDFCILEKPEEAVEHVLTGAVLCFPANWTLAQKFQRPLIAIHDPVDSYDADIAARVQRLFDGVQVGRPMWRFNALWYADATLHQPRRATGDRPRPEAAQAGFLRSERQTILRLPRSRAVIFSIHTSVLRRADVMAHWGSQAASG</sequence>
<gene>
    <name evidence="1" type="ORF">PhaeoP97_01910</name>
</gene>
<evidence type="ECO:0000313" key="1">
    <source>
        <dbReference type="EMBL" id="APG47318.1"/>
    </source>
</evidence>
<dbReference type="Pfam" id="PF11927">
    <property type="entry name" value="HODM_asu-like"/>
    <property type="match status" value="1"/>
</dbReference>
<proteinExistence type="predicted"/>
<dbReference type="KEGG" id="php:PhaeoP97_01910"/>
<evidence type="ECO:0000313" key="2">
    <source>
        <dbReference type="Proteomes" id="UP000183859"/>
    </source>
</evidence>
<keyword evidence="2" id="KW-1185">Reference proteome</keyword>
<reference evidence="2" key="1">
    <citation type="submission" date="2016-07" db="EMBL/GenBank/DDBJ databases">
        <title>Phaeobacter portensis sp. nov., a tropodithietic acid producing bacterium isolated from a German harbor.</title>
        <authorList>
            <person name="Freese H.M."/>
            <person name="Bunk B."/>
            <person name="Breider S."/>
            <person name="Brinkhoff T."/>
        </authorList>
    </citation>
    <scope>NUCLEOTIDE SEQUENCE [LARGE SCALE GENOMIC DNA]</scope>
    <source>
        <strain evidence="2">P97</strain>
    </source>
</reference>
<organism evidence="1 2">
    <name type="scientific">Phaeobacter porticola</name>
    <dbReference type="NCBI Taxonomy" id="1844006"/>
    <lineage>
        <taxon>Bacteria</taxon>
        <taxon>Pseudomonadati</taxon>
        <taxon>Pseudomonadota</taxon>
        <taxon>Alphaproteobacteria</taxon>
        <taxon>Rhodobacterales</taxon>
        <taxon>Roseobacteraceae</taxon>
        <taxon>Phaeobacter</taxon>
    </lineage>
</organism>
<dbReference type="EMBL" id="CP016364">
    <property type="protein sequence ID" value="APG47318.1"/>
    <property type="molecule type" value="Genomic_DNA"/>
</dbReference>
<dbReference type="STRING" id="1844006.PhaeoP97_01910"/>
<name>A0A1L3I5D8_9RHOB</name>
<dbReference type="Proteomes" id="UP000183859">
    <property type="component" value="Chromosome"/>
</dbReference>
<dbReference type="InterPro" id="IPR021848">
    <property type="entry name" value="HODM_asu-like"/>
</dbReference>